<dbReference type="Pfam" id="PF13250">
    <property type="entry name" value="SNIPE"/>
    <property type="match status" value="1"/>
</dbReference>
<comment type="caution">
    <text evidence="4">The sequence shown here is derived from an EMBL/GenBank/DDBJ whole genome shotgun (WGS) entry which is preliminary data.</text>
</comment>
<evidence type="ECO:0000256" key="2">
    <source>
        <dbReference type="SAM" id="Phobius"/>
    </source>
</evidence>
<dbReference type="Pfam" id="PF13455">
    <property type="entry name" value="MUG113"/>
    <property type="match status" value="1"/>
</dbReference>
<dbReference type="InterPro" id="IPR025280">
    <property type="entry name" value="SNIPE"/>
</dbReference>
<evidence type="ECO:0000256" key="1">
    <source>
        <dbReference type="SAM" id="Coils"/>
    </source>
</evidence>
<feature type="transmembrane region" description="Helical" evidence="2">
    <location>
        <begin position="6"/>
        <end position="26"/>
    </location>
</feature>
<proteinExistence type="predicted"/>
<dbReference type="SMART" id="SM00974">
    <property type="entry name" value="T5orf172"/>
    <property type="match status" value="1"/>
</dbReference>
<feature type="coiled-coil region" evidence="1">
    <location>
        <begin position="306"/>
        <end position="387"/>
    </location>
</feature>
<reference evidence="4" key="1">
    <citation type="journal article" date="2022" name="Front. Microbiol.">
        <title>Genome-based taxonomic rearrangement of Oceanobacter-related bacteria including the description of Thalassolituus hydrocarbonoclasticus sp. nov. and Thalassolituus pacificus sp. nov. and emended description of the genus Thalassolituus.</title>
        <authorList>
            <person name="Dong C."/>
            <person name="Wei L."/>
            <person name="Wang J."/>
            <person name="Lai Q."/>
            <person name="Huang Z."/>
            <person name="Shao Z."/>
        </authorList>
    </citation>
    <scope>NUCLEOTIDE SEQUENCE</scope>
    <source>
        <strain evidence="4">59MF3M-4</strain>
    </source>
</reference>
<name>A0A9X3AS18_9GAMM</name>
<keyword evidence="1" id="KW-0175">Coiled coil</keyword>
<dbReference type="InterPro" id="IPR018306">
    <property type="entry name" value="Phage_T5_Orf172_DNA-bd"/>
</dbReference>
<protein>
    <submittedName>
        <fullName evidence="4">DUF4041 domain-containing protein</fullName>
    </submittedName>
</protein>
<evidence type="ECO:0000259" key="3">
    <source>
        <dbReference type="SMART" id="SM00974"/>
    </source>
</evidence>
<feature type="domain" description="Bacteriophage T5 Orf172 DNA-binding" evidence="3">
    <location>
        <begin position="411"/>
        <end position="494"/>
    </location>
</feature>
<dbReference type="EMBL" id="JAOANI010000018">
    <property type="protein sequence ID" value="MCT7359449.1"/>
    <property type="molecule type" value="Genomic_DNA"/>
</dbReference>
<evidence type="ECO:0000313" key="4">
    <source>
        <dbReference type="EMBL" id="MCT7359449.1"/>
    </source>
</evidence>
<keyword evidence="2" id="KW-0812">Transmembrane</keyword>
<evidence type="ECO:0000313" key="5">
    <source>
        <dbReference type="Proteomes" id="UP001147830"/>
    </source>
</evidence>
<keyword evidence="5" id="KW-1185">Reference proteome</keyword>
<dbReference type="Proteomes" id="UP001147830">
    <property type="component" value="Unassembled WGS sequence"/>
</dbReference>
<keyword evidence="2" id="KW-0472">Membrane</keyword>
<accession>A0A9X3AS18</accession>
<organism evidence="4 5">
    <name type="scientific">Thalassolituus pacificus</name>
    <dbReference type="NCBI Taxonomy" id="2975440"/>
    <lineage>
        <taxon>Bacteria</taxon>
        <taxon>Pseudomonadati</taxon>
        <taxon>Pseudomonadota</taxon>
        <taxon>Gammaproteobacteria</taxon>
        <taxon>Oceanospirillales</taxon>
        <taxon>Oceanospirillaceae</taxon>
        <taxon>Thalassolituus</taxon>
    </lineage>
</organism>
<reference evidence="4" key="2">
    <citation type="submission" date="2022-08" db="EMBL/GenBank/DDBJ databases">
        <authorList>
            <person name="Dong C."/>
        </authorList>
    </citation>
    <scope>NUCLEOTIDE SEQUENCE</scope>
    <source>
        <strain evidence="4">59MF3M-4</strain>
    </source>
</reference>
<keyword evidence="2" id="KW-1133">Transmembrane helix</keyword>
<dbReference type="AlphaFoldDB" id="A0A9X3AS18"/>
<sequence>MEQESSLWPLIIVAVAFGLPLLLAFISRVRRIRMQRERDAAVAEANELKTKYGPILDVEGHAASILADAQRLRQEADHFAQQTVDAREGILQTSHQEAEQTAAAIVGEAKERKRKADEFAQKTEEKRDSIITLAKDQADSLLRNAREEAQRIAGDALAAKEKADTYKAAITAMRNQIEGYRDDYIIPNHTAIDDLAEEFGHKEAGEKLKETRQTVKMLVKEQQAATCDYAEINRRTTAIHFVLDAFNGKVDSALSRVKHDNYGKLEQEIKDAFALVNNNGGAFRNARIEPVYLKTRLEELHWAVAVQELKRLEQEEQRAIREQMREEEKARREIEKAIKEAEKEERLLAKALKEAKAQLAAAHGDEKAEYEAKLAELQDKLLAAEERGQRAISMAEQTRRGHVYVISNIGSFGENVFKIGMTRRLEPLDRVKELGDASVPFEFDVHAMIFSEDAPKLEKELHRHFDKDSVNKVNPRKEFFGVSLPVIRQKVDQMGMKEVHWTMKAEAAEYRESLAVSRELEVEQVMVG</sequence>
<dbReference type="RefSeq" id="WP_260976320.1">
    <property type="nucleotide sequence ID" value="NZ_JAOANI010000018.1"/>
</dbReference>
<gene>
    <name evidence="4" type="ORF">NYR02_10480</name>
</gene>